<reference evidence="4" key="1">
    <citation type="journal article" date="2019" name="Int. J. Syst. Evol. Microbiol.">
        <title>The Global Catalogue of Microorganisms (GCM) 10K type strain sequencing project: providing services to taxonomists for standard genome sequencing and annotation.</title>
        <authorList>
            <consortium name="The Broad Institute Genomics Platform"/>
            <consortium name="The Broad Institute Genome Sequencing Center for Infectious Disease"/>
            <person name="Wu L."/>
            <person name="Ma J."/>
        </authorList>
    </citation>
    <scope>NUCLEOTIDE SEQUENCE [LARGE SCALE GENOMIC DNA]</scope>
    <source>
        <strain evidence="4">CCUG 42722</strain>
    </source>
</reference>
<accession>A0ABV9HIJ3</accession>
<dbReference type="NCBIfam" id="TIGR04378">
    <property type="entry name" value="myo_inos_iolB"/>
    <property type="match status" value="1"/>
</dbReference>
<name>A0ABV9HIJ3_9MICO</name>
<dbReference type="SUPFAM" id="SSF51182">
    <property type="entry name" value="RmlC-like cupins"/>
    <property type="match status" value="1"/>
</dbReference>
<dbReference type="RefSeq" id="WP_377137464.1">
    <property type="nucleotide sequence ID" value="NZ_JBHSFI010000005.1"/>
</dbReference>
<feature type="compositionally biased region" description="Low complexity" evidence="2">
    <location>
        <begin position="314"/>
        <end position="325"/>
    </location>
</feature>
<dbReference type="EMBL" id="JBHSFI010000005">
    <property type="protein sequence ID" value="MFC4630092.1"/>
    <property type="molecule type" value="Genomic_DNA"/>
</dbReference>
<dbReference type="GO" id="GO:0102482">
    <property type="term" value="F:5-deoxy-D-glucuronate isomerase activity"/>
    <property type="evidence" value="ECO:0007669"/>
    <property type="project" value="UniProtKB-EC"/>
</dbReference>
<dbReference type="InterPro" id="IPR011051">
    <property type="entry name" value="RmlC_Cupin_sf"/>
</dbReference>
<dbReference type="Proteomes" id="UP001596011">
    <property type="component" value="Unassembled WGS sequence"/>
</dbReference>
<evidence type="ECO:0000256" key="1">
    <source>
        <dbReference type="ARBA" id="ARBA00023235"/>
    </source>
</evidence>
<feature type="region of interest" description="Disordered" evidence="2">
    <location>
        <begin position="304"/>
        <end position="331"/>
    </location>
</feature>
<evidence type="ECO:0000256" key="2">
    <source>
        <dbReference type="SAM" id="MobiDB-lite"/>
    </source>
</evidence>
<organism evidence="3 4">
    <name type="scientific">Promicromonospora alba</name>
    <dbReference type="NCBI Taxonomy" id="1616110"/>
    <lineage>
        <taxon>Bacteria</taxon>
        <taxon>Bacillati</taxon>
        <taxon>Actinomycetota</taxon>
        <taxon>Actinomycetes</taxon>
        <taxon>Micrococcales</taxon>
        <taxon>Promicromonosporaceae</taxon>
        <taxon>Promicromonospora</taxon>
    </lineage>
</organism>
<keyword evidence="1 3" id="KW-0413">Isomerase</keyword>
<dbReference type="PANTHER" id="PTHR39193:SF1">
    <property type="entry name" value="5-DEOXY-GLUCURONATE ISOMERASE"/>
    <property type="match status" value="1"/>
</dbReference>
<dbReference type="PANTHER" id="PTHR39193">
    <property type="entry name" value="5-DEOXY-GLUCURONATE ISOMERASE"/>
    <property type="match status" value="1"/>
</dbReference>
<comment type="caution">
    <text evidence="3">The sequence shown here is derived from an EMBL/GenBank/DDBJ whole genome shotgun (WGS) entry which is preliminary data.</text>
</comment>
<dbReference type="EC" id="5.3.1.30" evidence="3"/>
<dbReference type="InterPro" id="IPR024203">
    <property type="entry name" value="Deoxy-glucuronate_isom_IolB"/>
</dbReference>
<sequence length="331" mass="35020">MTENDLILRASVPDARTGGAVAEVTPERAGWGYSGLLVHEIAPGGHLDLELTADEAVVVPLRGSLRLDVTDPSGEHHDLRLTGRASVFEGPADVAYLPVGSTVTLRPDGGDAPDGEDASNGGGARVAIGTARAGRVLPVQVLRASEVPVDLRGAGRASRQVHNYTIGTAVDVDRILVCEVLTPGGNWSSYPPHKHDAHSDVPGHEERELEEIYYFEVADGPAGPGLAHHQVYGTADRPIEVLAEVRTGDTVLVPHGYHGPSAAAPGYDLYYLNVMAGPADDGTWLSVDDPAHHWVRETWASEPVDPRLPLGASPTPARTTTPTTELTEEPT</sequence>
<evidence type="ECO:0000313" key="3">
    <source>
        <dbReference type="EMBL" id="MFC4630092.1"/>
    </source>
</evidence>
<keyword evidence="4" id="KW-1185">Reference proteome</keyword>
<dbReference type="InterPro" id="IPR014710">
    <property type="entry name" value="RmlC-like_jellyroll"/>
</dbReference>
<dbReference type="InterPro" id="IPR021120">
    <property type="entry name" value="KduI/IolB_isomerase"/>
</dbReference>
<proteinExistence type="predicted"/>
<dbReference type="Gene3D" id="2.60.120.10">
    <property type="entry name" value="Jelly Rolls"/>
    <property type="match status" value="2"/>
</dbReference>
<dbReference type="Pfam" id="PF04962">
    <property type="entry name" value="KduI"/>
    <property type="match status" value="1"/>
</dbReference>
<gene>
    <name evidence="3" type="primary">iolB</name>
    <name evidence="3" type="ORF">ACFO6V_17715</name>
</gene>
<evidence type="ECO:0000313" key="4">
    <source>
        <dbReference type="Proteomes" id="UP001596011"/>
    </source>
</evidence>
<protein>
    <submittedName>
        <fullName evidence="3">5-deoxy-glucuronate isomerase</fullName>
        <ecNumber evidence="3">5.3.1.30</ecNumber>
    </submittedName>
</protein>